<dbReference type="GO" id="GO:0003908">
    <property type="term" value="F:methylated-DNA-[protein]-cysteine S-methyltransferase activity"/>
    <property type="evidence" value="ECO:0007669"/>
    <property type="project" value="UniProtKB-EC"/>
</dbReference>
<keyword evidence="6" id="KW-0804">Transcription</keyword>
<dbReference type="PANTHER" id="PTHR10815:SF13">
    <property type="entry name" value="METHYLATED-DNA--PROTEIN-CYSTEINE METHYLTRANSFERASE"/>
    <property type="match status" value="1"/>
</dbReference>
<keyword evidence="12" id="KW-1185">Reference proteome</keyword>
<comment type="catalytic activity">
    <reaction evidence="8">
        <text>a 6-O-methyl-2'-deoxyguanosine in DNA + L-cysteinyl-[protein] = S-methyl-L-cysteinyl-[protein] + a 2'-deoxyguanosine in DNA</text>
        <dbReference type="Rhea" id="RHEA:24000"/>
        <dbReference type="Rhea" id="RHEA-COMP:10131"/>
        <dbReference type="Rhea" id="RHEA-COMP:10132"/>
        <dbReference type="Rhea" id="RHEA-COMP:11367"/>
        <dbReference type="Rhea" id="RHEA-COMP:11368"/>
        <dbReference type="ChEBI" id="CHEBI:29950"/>
        <dbReference type="ChEBI" id="CHEBI:82612"/>
        <dbReference type="ChEBI" id="CHEBI:85445"/>
        <dbReference type="ChEBI" id="CHEBI:85448"/>
        <dbReference type="EC" id="2.1.1.63"/>
    </reaction>
</comment>
<keyword evidence="4" id="KW-0227">DNA damage</keyword>
<dbReference type="SMART" id="SM00342">
    <property type="entry name" value="HTH_ARAC"/>
    <property type="match status" value="1"/>
</dbReference>
<gene>
    <name evidence="11" type="ORF">ACFQPS_16640</name>
</gene>
<comment type="catalytic activity">
    <reaction evidence="1">
        <text>a 4-O-methyl-thymidine in DNA + L-cysteinyl-[protein] = a thymidine in DNA + S-methyl-L-cysteinyl-[protein]</text>
        <dbReference type="Rhea" id="RHEA:53428"/>
        <dbReference type="Rhea" id="RHEA-COMP:10131"/>
        <dbReference type="Rhea" id="RHEA-COMP:10132"/>
        <dbReference type="Rhea" id="RHEA-COMP:13555"/>
        <dbReference type="Rhea" id="RHEA-COMP:13556"/>
        <dbReference type="ChEBI" id="CHEBI:29950"/>
        <dbReference type="ChEBI" id="CHEBI:82612"/>
        <dbReference type="ChEBI" id="CHEBI:137386"/>
        <dbReference type="ChEBI" id="CHEBI:137387"/>
        <dbReference type="EC" id="2.1.1.63"/>
    </reaction>
</comment>
<dbReference type="SUPFAM" id="SSF46767">
    <property type="entry name" value="Methylated DNA-protein cysteine methyltransferase, C-terminal domain"/>
    <property type="match status" value="1"/>
</dbReference>
<dbReference type="PANTHER" id="PTHR10815">
    <property type="entry name" value="METHYLATED-DNA--PROTEIN-CYSTEINE METHYLTRANSFERASE"/>
    <property type="match status" value="1"/>
</dbReference>
<dbReference type="PROSITE" id="PS01124">
    <property type="entry name" value="HTH_ARAC_FAMILY_2"/>
    <property type="match status" value="1"/>
</dbReference>
<dbReference type="InterPro" id="IPR009057">
    <property type="entry name" value="Homeodomain-like_sf"/>
</dbReference>
<feature type="domain" description="HTH araC/xylS-type" evidence="10">
    <location>
        <begin position="48"/>
        <end position="151"/>
    </location>
</feature>
<dbReference type="InterPro" id="IPR001497">
    <property type="entry name" value="MethylDNA_cys_MeTrfase_AS"/>
</dbReference>
<dbReference type="SUPFAM" id="SSF53155">
    <property type="entry name" value="Methylated DNA-protein cysteine methyltransferase domain"/>
    <property type="match status" value="1"/>
</dbReference>
<dbReference type="InterPro" id="IPR036217">
    <property type="entry name" value="MethylDNA_cys_MeTrfase_DNAb"/>
</dbReference>
<evidence type="ECO:0000259" key="10">
    <source>
        <dbReference type="PROSITE" id="PS01124"/>
    </source>
</evidence>
<dbReference type="EMBL" id="JBHTCM010000020">
    <property type="protein sequence ID" value="MFC7334796.1"/>
    <property type="molecule type" value="Genomic_DNA"/>
</dbReference>
<dbReference type="Gene3D" id="1.10.10.60">
    <property type="entry name" value="Homeodomain-like"/>
    <property type="match status" value="1"/>
</dbReference>
<dbReference type="InterPro" id="IPR014048">
    <property type="entry name" value="MethylDNA_cys_MeTrfase_DNA-bd"/>
</dbReference>
<evidence type="ECO:0000256" key="8">
    <source>
        <dbReference type="ARBA" id="ARBA00049348"/>
    </source>
</evidence>
<protein>
    <submittedName>
        <fullName evidence="11">Methylated-DNA--[protein]-cysteine S-methyltransferase</fullName>
        <ecNumber evidence="11">2.1.1.63</ecNumber>
    </submittedName>
</protein>
<evidence type="ECO:0000256" key="5">
    <source>
        <dbReference type="ARBA" id="ARBA00023015"/>
    </source>
</evidence>
<comment type="caution">
    <text evidence="11">The sequence shown here is derived from an EMBL/GenBank/DDBJ whole genome shotgun (WGS) entry which is preliminary data.</text>
</comment>
<dbReference type="InterPro" id="IPR008332">
    <property type="entry name" value="MethylG_MeTrfase_N"/>
</dbReference>
<keyword evidence="5" id="KW-0805">Transcription regulation</keyword>
<dbReference type="PROSITE" id="PS00374">
    <property type="entry name" value="MGMT"/>
    <property type="match status" value="1"/>
</dbReference>
<accession>A0ABW2KZR2</accession>
<evidence type="ECO:0000256" key="7">
    <source>
        <dbReference type="ARBA" id="ARBA00023204"/>
    </source>
</evidence>
<dbReference type="CDD" id="cd06445">
    <property type="entry name" value="ATase"/>
    <property type="match status" value="1"/>
</dbReference>
<dbReference type="EC" id="2.1.1.63" evidence="11"/>
<dbReference type="SUPFAM" id="SSF46689">
    <property type="entry name" value="Homeodomain-like"/>
    <property type="match status" value="1"/>
</dbReference>
<feature type="region of interest" description="Disordered" evidence="9">
    <location>
        <begin position="1"/>
        <end position="45"/>
    </location>
</feature>
<name>A0ABW2KZR2_9PROT</name>
<dbReference type="InterPro" id="IPR018060">
    <property type="entry name" value="HTH_AraC"/>
</dbReference>
<reference evidence="12" key="1">
    <citation type="journal article" date="2019" name="Int. J. Syst. Evol. Microbiol.">
        <title>The Global Catalogue of Microorganisms (GCM) 10K type strain sequencing project: providing services to taxonomists for standard genome sequencing and annotation.</title>
        <authorList>
            <consortium name="The Broad Institute Genomics Platform"/>
            <consortium name="The Broad Institute Genome Sequencing Center for Infectious Disease"/>
            <person name="Wu L."/>
            <person name="Ma J."/>
        </authorList>
    </citation>
    <scope>NUCLEOTIDE SEQUENCE [LARGE SCALE GENOMIC DNA]</scope>
    <source>
        <strain evidence="12">CGMCC 1.16275</strain>
    </source>
</reference>
<sequence length="342" mass="35376">MIDPPQPIPRSRMIPAADSPLADPSCAGPSCADPMPLPPAPEDDPAADRLVAAAIERLARDWQAPPDLDALAAEAGMSPGHFQRVFKRRAGISPKRFAQFVTLGHARRLLREGAAGGLLGASLDLGLSGPSRLHDLFVVAEAATPGEYKAGGAGVAIRYGFHDSPLGRVLLAATGRGLCFLGFVPVGEEARGLAELRQDWPGAALAEDPAATAPAAAAIFAPVHGGADDGAAPDGAAPGTAPVGRAGGPLTLHLRGTNFQIKVWQALLEIPFGRVTTYADVARSIGHPTSARAVGNAVGANRVSFLIPCHRVIRGTGVLDNYRWGPVTKRALLAWEGATTGR</sequence>
<dbReference type="GO" id="GO:0032259">
    <property type="term" value="P:methylation"/>
    <property type="evidence" value="ECO:0007669"/>
    <property type="project" value="UniProtKB-KW"/>
</dbReference>
<proteinExistence type="predicted"/>
<dbReference type="InterPro" id="IPR036631">
    <property type="entry name" value="MGMT_N_sf"/>
</dbReference>
<evidence type="ECO:0000313" key="11">
    <source>
        <dbReference type="EMBL" id="MFC7334796.1"/>
    </source>
</evidence>
<dbReference type="Gene3D" id="3.30.160.70">
    <property type="entry name" value="Methylated DNA-protein cysteine methyltransferase domain"/>
    <property type="match status" value="1"/>
</dbReference>
<evidence type="ECO:0000256" key="9">
    <source>
        <dbReference type="SAM" id="MobiDB-lite"/>
    </source>
</evidence>
<evidence type="ECO:0000313" key="12">
    <source>
        <dbReference type="Proteomes" id="UP001596456"/>
    </source>
</evidence>
<keyword evidence="7" id="KW-0234">DNA repair</keyword>
<dbReference type="Pfam" id="PF02870">
    <property type="entry name" value="Methyltransf_1N"/>
    <property type="match status" value="1"/>
</dbReference>
<dbReference type="Gene3D" id="1.10.10.10">
    <property type="entry name" value="Winged helix-like DNA-binding domain superfamily/Winged helix DNA-binding domain"/>
    <property type="match status" value="1"/>
</dbReference>
<keyword evidence="2 11" id="KW-0489">Methyltransferase</keyword>
<keyword evidence="3 11" id="KW-0808">Transferase</keyword>
<dbReference type="Proteomes" id="UP001596456">
    <property type="component" value="Unassembled WGS sequence"/>
</dbReference>
<organism evidence="11 12">
    <name type="scientific">Rhodocista pekingensis</name>
    <dbReference type="NCBI Taxonomy" id="201185"/>
    <lineage>
        <taxon>Bacteria</taxon>
        <taxon>Pseudomonadati</taxon>
        <taxon>Pseudomonadota</taxon>
        <taxon>Alphaproteobacteria</taxon>
        <taxon>Rhodospirillales</taxon>
        <taxon>Azospirillaceae</taxon>
        <taxon>Rhodocista</taxon>
    </lineage>
</organism>
<evidence type="ECO:0000256" key="1">
    <source>
        <dbReference type="ARBA" id="ARBA00001286"/>
    </source>
</evidence>
<dbReference type="NCBIfam" id="TIGR00589">
    <property type="entry name" value="ogt"/>
    <property type="match status" value="1"/>
</dbReference>
<dbReference type="InterPro" id="IPR036388">
    <property type="entry name" value="WH-like_DNA-bd_sf"/>
</dbReference>
<dbReference type="Pfam" id="PF01035">
    <property type="entry name" value="DNA_binding_1"/>
    <property type="match status" value="1"/>
</dbReference>
<dbReference type="RefSeq" id="WP_377360342.1">
    <property type="nucleotide sequence ID" value="NZ_JBHTCM010000020.1"/>
</dbReference>
<dbReference type="Pfam" id="PF12833">
    <property type="entry name" value="HTH_18"/>
    <property type="match status" value="1"/>
</dbReference>
<evidence type="ECO:0000256" key="2">
    <source>
        <dbReference type="ARBA" id="ARBA00022603"/>
    </source>
</evidence>
<evidence type="ECO:0000256" key="4">
    <source>
        <dbReference type="ARBA" id="ARBA00022763"/>
    </source>
</evidence>
<evidence type="ECO:0000256" key="6">
    <source>
        <dbReference type="ARBA" id="ARBA00023163"/>
    </source>
</evidence>
<evidence type="ECO:0000256" key="3">
    <source>
        <dbReference type="ARBA" id="ARBA00022679"/>
    </source>
</evidence>